<evidence type="ECO:0000313" key="7">
    <source>
        <dbReference type="Proteomes" id="UP000487350"/>
    </source>
</evidence>
<keyword evidence="2 5" id="KW-0812">Transmembrane</keyword>
<organism evidence="6 7">
    <name type="scientific">Caenimonas koreensis DSM 17982</name>
    <dbReference type="NCBI Taxonomy" id="1121255"/>
    <lineage>
        <taxon>Bacteria</taxon>
        <taxon>Pseudomonadati</taxon>
        <taxon>Pseudomonadota</taxon>
        <taxon>Betaproteobacteria</taxon>
        <taxon>Burkholderiales</taxon>
        <taxon>Comamonadaceae</taxon>
        <taxon>Caenimonas</taxon>
    </lineage>
</organism>
<feature type="transmembrane region" description="Helical" evidence="5">
    <location>
        <begin position="101"/>
        <end position="119"/>
    </location>
</feature>
<feature type="transmembrane region" description="Helical" evidence="5">
    <location>
        <begin position="46"/>
        <end position="65"/>
    </location>
</feature>
<evidence type="ECO:0000313" key="6">
    <source>
        <dbReference type="EMBL" id="MRD49572.1"/>
    </source>
</evidence>
<dbReference type="RefSeq" id="WP_070401273.1">
    <property type="nucleotide sequence ID" value="NZ_WJBU01000027.1"/>
</dbReference>
<reference evidence="6 7" key="1">
    <citation type="submission" date="2019-11" db="EMBL/GenBank/DDBJ databases">
        <title>Caenimonas koreensis gen. nov., sp. nov., isolated from activated sludge.</title>
        <authorList>
            <person name="Seung H.R."/>
        </authorList>
    </citation>
    <scope>NUCLEOTIDE SEQUENCE [LARGE SCALE GENOMIC DNA]</scope>
    <source>
        <strain evidence="6 7">EMB320</strain>
    </source>
</reference>
<feature type="transmembrane region" description="Helical" evidence="5">
    <location>
        <begin position="171"/>
        <end position="190"/>
    </location>
</feature>
<keyword evidence="7" id="KW-1185">Reference proteome</keyword>
<comment type="caution">
    <text evidence="6">The sequence shown here is derived from an EMBL/GenBank/DDBJ whole genome shotgun (WGS) entry which is preliminary data.</text>
</comment>
<dbReference type="InterPro" id="IPR002781">
    <property type="entry name" value="TM_pro_TauE-like"/>
</dbReference>
<evidence type="ECO:0000256" key="4">
    <source>
        <dbReference type="ARBA" id="ARBA00023136"/>
    </source>
</evidence>
<accession>A0A844B8U9</accession>
<dbReference type="AlphaFoldDB" id="A0A844B8U9"/>
<dbReference type="Pfam" id="PF01925">
    <property type="entry name" value="TauE"/>
    <property type="match status" value="1"/>
</dbReference>
<comment type="similarity">
    <text evidence="5">Belongs to the 4-toluene sulfonate uptake permease (TSUP) (TC 2.A.102) family.</text>
</comment>
<name>A0A844B8U9_9BURK</name>
<feature type="transmembrane region" description="Helical" evidence="5">
    <location>
        <begin position="228"/>
        <end position="249"/>
    </location>
</feature>
<feature type="transmembrane region" description="Helical" evidence="5">
    <location>
        <begin position="7"/>
        <end position="40"/>
    </location>
</feature>
<evidence type="ECO:0000256" key="5">
    <source>
        <dbReference type="RuleBase" id="RU363041"/>
    </source>
</evidence>
<comment type="subcellular location">
    <subcellularLocation>
        <location evidence="5">Cell membrane</location>
        <topology evidence="5">Multi-pass membrane protein</topology>
    </subcellularLocation>
    <subcellularLocation>
        <location evidence="1">Membrane</location>
        <topology evidence="1">Multi-pass membrane protein</topology>
    </subcellularLocation>
</comment>
<dbReference type="GO" id="GO:0005886">
    <property type="term" value="C:plasma membrane"/>
    <property type="evidence" value="ECO:0007669"/>
    <property type="project" value="UniProtKB-SubCell"/>
</dbReference>
<gene>
    <name evidence="6" type="ORF">GHT07_20040</name>
</gene>
<protein>
    <recommendedName>
        <fullName evidence="5">Probable membrane transporter protein</fullName>
    </recommendedName>
</protein>
<sequence length="251" mass="26227">MSGAQVALFIAFVVVATLAQGLTGFAFVLVLLGLAGLFQLAPVTDLANVATTLAVLGAAAMLRTSLRHVDRTAYREAVAGSAPGVLAGVLLLQWLSANVMTVLGVLLGVTIFACAITMLRPGNVLPVRSSGIWFGGFGLLSGVLGGLFSAGGPPLVYHFYRQPMAMEALRATLVAALTTMSVMRIVVVLATGQFSLLALKMILLAAPAVLGTSWLLRRYPPRWRRETVLRIVCVLLLATGVSIAASALLGR</sequence>
<evidence type="ECO:0000256" key="1">
    <source>
        <dbReference type="ARBA" id="ARBA00004141"/>
    </source>
</evidence>
<proteinExistence type="inferred from homology"/>
<dbReference type="Proteomes" id="UP000487350">
    <property type="component" value="Unassembled WGS sequence"/>
</dbReference>
<feature type="transmembrane region" description="Helical" evidence="5">
    <location>
        <begin position="197"/>
        <end position="216"/>
    </location>
</feature>
<evidence type="ECO:0000256" key="3">
    <source>
        <dbReference type="ARBA" id="ARBA00022989"/>
    </source>
</evidence>
<keyword evidence="5" id="KW-1003">Cell membrane</keyword>
<keyword evidence="3 5" id="KW-1133">Transmembrane helix</keyword>
<evidence type="ECO:0000256" key="2">
    <source>
        <dbReference type="ARBA" id="ARBA00022692"/>
    </source>
</evidence>
<dbReference type="EMBL" id="WJBU01000027">
    <property type="protein sequence ID" value="MRD49572.1"/>
    <property type="molecule type" value="Genomic_DNA"/>
</dbReference>
<feature type="transmembrane region" description="Helical" evidence="5">
    <location>
        <begin position="131"/>
        <end position="151"/>
    </location>
</feature>
<keyword evidence="4 5" id="KW-0472">Membrane</keyword>
<dbReference type="OrthoDB" id="7029178at2"/>